<evidence type="ECO:0000256" key="2">
    <source>
        <dbReference type="SAM" id="Coils"/>
    </source>
</evidence>
<dbReference type="RefSeq" id="WP_076341685.1">
    <property type="nucleotide sequence ID" value="NZ_CAMSPY010000120.1"/>
</dbReference>
<feature type="domain" description="J" evidence="3">
    <location>
        <begin position="114"/>
        <end position="153"/>
    </location>
</feature>
<proteinExistence type="predicted"/>
<name>A0A1U7NLR7_9FIRM</name>
<feature type="coiled-coil region" evidence="2">
    <location>
        <begin position="87"/>
        <end position="114"/>
    </location>
</feature>
<dbReference type="InterPro" id="IPR036869">
    <property type="entry name" value="J_dom_sf"/>
</dbReference>
<comment type="caution">
    <text evidence="4">The sequence shown here is derived from an EMBL/GenBank/DDBJ whole genome shotgun (WGS) entry which is preliminary data.</text>
</comment>
<dbReference type="Pfam" id="PF00226">
    <property type="entry name" value="DnaJ"/>
    <property type="match status" value="1"/>
</dbReference>
<evidence type="ECO:0000259" key="3">
    <source>
        <dbReference type="Pfam" id="PF00226"/>
    </source>
</evidence>
<dbReference type="Proteomes" id="UP000186705">
    <property type="component" value="Unassembled WGS sequence"/>
</dbReference>
<accession>A0A1U7NLR7</accession>
<protein>
    <recommendedName>
        <fullName evidence="3">J domain-containing protein</fullName>
    </recommendedName>
</protein>
<evidence type="ECO:0000313" key="5">
    <source>
        <dbReference type="Proteomes" id="UP000186705"/>
    </source>
</evidence>
<evidence type="ECO:0000256" key="1">
    <source>
        <dbReference type="ARBA" id="ARBA00022705"/>
    </source>
</evidence>
<dbReference type="CDD" id="cd06257">
    <property type="entry name" value="DnaJ"/>
    <property type="match status" value="1"/>
</dbReference>
<dbReference type="AlphaFoldDB" id="A0A1U7NLR7"/>
<keyword evidence="2" id="KW-0175">Coiled coil</keyword>
<organism evidence="4 5">
    <name type="scientific">Dubosiella newyorkensis</name>
    <dbReference type="NCBI Taxonomy" id="1862672"/>
    <lineage>
        <taxon>Bacteria</taxon>
        <taxon>Bacillati</taxon>
        <taxon>Bacillota</taxon>
        <taxon>Erysipelotrichia</taxon>
        <taxon>Erysipelotrichales</taxon>
        <taxon>Erysipelotrichaceae</taxon>
        <taxon>Dubosiella</taxon>
    </lineage>
</organism>
<sequence>MEHKIRKQEDLYKRYVRLLLEKEKIVKTNFQVQQRFIELFGDLRLEMLKVEIEIAKIKKEMEYLVRKKNRNESYDLEEMDDFVNQALEGMKAQYERMKEEQAQLKNKKMLSQEEVKEVKRLYRRLVKLVHPDLNPHQTKEQKELWHQLQEAYRNNDLAWLRELNVLIVFKTKGHEEVEIEDLEDKIEAVREEIALLKEEDLYQMRELVFDEEWIDAYKEQYERERSDFEVYLRSLQKEKEKLIGSFGCRLN</sequence>
<feature type="coiled-coil region" evidence="2">
    <location>
        <begin position="172"/>
        <end position="238"/>
    </location>
</feature>
<keyword evidence="5" id="KW-1185">Reference proteome</keyword>
<gene>
    <name evidence="4" type="ORF">BO225_07700</name>
</gene>
<dbReference type="GeneID" id="78275820"/>
<dbReference type="OrthoDB" id="2216447at2"/>
<dbReference type="STRING" id="1862672.BO225_07700"/>
<evidence type="ECO:0000313" key="4">
    <source>
        <dbReference type="EMBL" id="OLU45809.1"/>
    </source>
</evidence>
<dbReference type="SUPFAM" id="SSF46565">
    <property type="entry name" value="Chaperone J-domain"/>
    <property type="match status" value="1"/>
</dbReference>
<reference evidence="4 5" key="1">
    <citation type="submission" date="2016-11" db="EMBL/GenBank/DDBJ databases">
        <title>Description of two novel members of the family Erysipelotrichaceae: Ileibacterium lipovorans gen. nov., sp. nov. and Dubosiella newyorkensis, gen. nov., sp. nov.</title>
        <authorList>
            <person name="Cox L.M."/>
            <person name="Sohn J."/>
            <person name="Tyrrell K.L."/>
            <person name="Citron D.M."/>
            <person name="Lawson P.A."/>
            <person name="Patel N.B."/>
            <person name="Iizumi T."/>
            <person name="Perez-Perez G.I."/>
            <person name="Goldstein E.J."/>
            <person name="Blaser M.J."/>
        </authorList>
    </citation>
    <scope>NUCLEOTIDE SEQUENCE [LARGE SCALE GENOMIC DNA]</scope>
    <source>
        <strain evidence="4 5">NYU-BL-A4</strain>
    </source>
</reference>
<dbReference type="Gene3D" id="1.10.287.110">
    <property type="entry name" value="DnaJ domain"/>
    <property type="match status" value="1"/>
</dbReference>
<keyword evidence="1" id="KW-0235">DNA replication</keyword>
<dbReference type="EMBL" id="MPKA01000079">
    <property type="protein sequence ID" value="OLU45809.1"/>
    <property type="molecule type" value="Genomic_DNA"/>
</dbReference>
<dbReference type="GO" id="GO:0006260">
    <property type="term" value="P:DNA replication"/>
    <property type="evidence" value="ECO:0007669"/>
    <property type="project" value="UniProtKB-KW"/>
</dbReference>
<dbReference type="InterPro" id="IPR001623">
    <property type="entry name" value="DnaJ_domain"/>
</dbReference>